<feature type="region of interest" description="Disordered" evidence="1">
    <location>
        <begin position="48"/>
        <end position="79"/>
    </location>
</feature>
<feature type="signal peptide" evidence="2">
    <location>
        <begin position="1"/>
        <end position="21"/>
    </location>
</feature>
<evidence type="ECO:0000313" key="3">
    <source>
        <dbReference type="EMBL" id="OAG76302.1"/>
    </source>
</evidence>
<dbReference type="AlphaFoldDB" id="A0A177G7N9"/>
<gene>
    <name evidence="3" type="ORF">Amal_02074</name>
</gene>
<dbReference type="EMBL" id="LVHD01000018">
    <property type="protein sequence ID" value="OAG76302.1"/>
    <property type="molecule type" value="Genomic_DNA"/>
</dbReference>
<dbReference type="PATRIC" id="fig|178901.16.peg.2208"/>
<dbReference type="Proteomes" id="UP000077349">
    <property type="component" value="Unassembled WGS sequence"/>
</dbReference>
<feature type="compositionally biased region" description="Basic and acidic residues" evidence="1">
    <location>
        <begin position="62"/>
        <end position="73"/>
    </location>
</feature>
<evidence type="ECO:0000256" key="2">
    <source>
        <dbReference type="SAM" id="SignalP"/>
    </source>
</evidence>
<accession>A0A177G7N9</accession>
<evidence type="ECO:0000313" key="4">
    <source>
        <dbReference type="Proteomes" id="UP000077349"/>
    </source>
</evidence>
<proteinExistence type="predicted"/>
<keyword evidence="2" id="KW-0732">Signal</keyword>
<protein>
    <recommendedName>
        <fullName evidence="5">Lipoprotein</fullName>
    </recommendedName>
</protein>
<name>A0A177G7N9_9PROT</name>
<evidence type="ECO:0008006" key="5">
    <source>
        <dbReference type="Google" id="ProtNLM"/>
    </source>
</evidence>
<sequence length="88" mass="10000">MKHAVLMLVCAFTLCSCGMFGKSEPRHMTTAAQWEKYGYKDHLQETAQTAKSTTADDADPLQMHKNDKTKDGKDEQEEQKEVFFLISV</sequence>
<reference evidence="3 4" key="1">
    <citation type="submission" date="2016-03" db="EMBL/GenBank/DDBJ databases">
        <title>Draft genome sequence of Acetobacter malorum CECT 7742, a strain isolated from strawberry vinegar.</title>
        <authorList>
            <person name="Sainz F."/>
            <person name="Mas A."/>
            <person name="Torija M.J."/>
        </authorList>
    </citation>
    <scope>NUCLEOTIDE SEQUENCE [LARGE SCALE GENOMIC DNA]</scope>
    <source>
        <strain evidence="3 4">CECT 7742</strain>
    </source>
</reference>
<dbReference type="STRING" id="178901.AmDm5_2172"/>
<organism evidence="3 4">
    <name type="scientific">Acetobacter malorum</name>
    <dbReference type="NCBI Taxonomy" id="178901"/>
    <lineage>
        <taxon>Bacteria</taxon>
        <taxon>Pseudomonadati</taxon>
        <taxon>Pseudomonadota</taxon>
        <taxon>Alphaproteobacteria</taxon>
        <taxon>Acetobacterales</taxon>
        <taxon>Acetobacteraceae</taxon>
        <taxon>Acetobacter</taxon>
    </lineage>
</organism>
<comment type="caution">
    <text evidence="3">The sequence shown here is derived from an EMBL/GenBank/DDBJ whole genome shotgun (WGS) entry which is preliminary data.</text>
</comment>
<feature type="chain" id="PRO_5008061677" description="Lipoprotein" evidence="2">
    <location>
        <begin position="22"/>
        <end position="88"/>
    </location>
</feature>
<evidence type="ECO:0000256" key="1">
    <source>
        <dbReference type="SAM" id="MobiDB-lite"/>
    </source>
</evidence>
<dbReference type="PROSITE" id="PS51257">
    <property type="entry name" value="PROKAR_LIPOPROTEIN"/>
    <property type="match status" value="1"/>
</dbReference>